<keyword evidence="2" id="KW-0067">ATP-binding</keyword>
<gene>
    <name evidence="8" type="ORF">S01H1_72918</name>
</gene>
<evidence type="ECO:0000256" key="6">
    <source>
        <dbReference type="ARBA" id="ARBA00023163"/>
    </source>
</evidence>
<dbReference type="Gene3D" id="1.10.10.60">
    <property type="entry name" value="Homeodomain-like"/>
    <property type="match status" value="1"/>
</dbReference>
<dbReference type="InterPro" id="IPR002078">
    <property type="entry name" value="Sigma_54_int"/>
</dbReference>
<dbReference type="GO" id="GO:0005524">
    <property type="term" value="F:ATP binding"/>
    <property type="evidence" value="ECO:0007669"/>
    <property type="project" value="UniProtKB-KW"/>
</dbReference>
<dbReference type="EMBL" id="BARS01048682">
    <property type="protein sequence ID" value="GAG39114.1"/>
    <property type="molecule type" value="Genomic_DNA"/>
</dbReference>
<feature type="domain" description="Sigma-54 factor interaction" evidence="7">
    <location>
        <begin position="1"/>
        <end position="188"/>
    </location>
</feature>
<dbReference type="Pfam" id="PF00158">
    <property type="entry name" value="Sigma54_activat"/>
    <property type="match status" value="1"/>
</dbReference>
<dbReference type="InterPro" id="IPR058031">
    <property type="entry name" value="AAA_lid_NorR"/>
</dbReference>
<dbReference type="GO" id="GO:0043565">
    <property type="term" value="F:sequence-specific DNA binding"/>
    <property type="evidence" value="ECO:0007669"/>
    <property type="project" value="InterPro"/>
</dbReference>
<evidence type="ECO:0000259" key="7">
    <source>
        <dbReference type="PROSITE" id="PS50045"/>
    </source>
</evidence>
<keyword evidence="6" id="KW-0804">Transcription</keyword>
<dbReference type="InterPro" id="IPR002197">
    <property type="entry name" value="HTH_Fis"/>
</dbReference>
<reference evidence="8" key="1">
    <citation type="journal article" date="2014" name="Front. Microbiol.">
        <title>High frequency of phylogenetically diverse reductive dehalogenase-homologous genes in deep subseafloor sedimentary metagenomes.</title>
        <authorList>
            <person name="Kawai M."/>
            <person name="Futagami T."/>
            <person name="Toyoda A."/>
            <person name="Takaki Y."/>
            <person name="Nishi S."/>
            <person name="Hori S."/>
            <person name="Arai W."/>
            <person name="Tsubouchi T."/>
            <person name="Morono Y."/>
            <person name="Uchiyama I."/>
            <person name="Ito T."/>
            <person name="Fujiyama A."/>
            <person name="Inagaki F."/>
            <person name="Takami H."/>
        </authorList>
    </citation>
    <scope>NUCLEOTIDE SEQUENCE</scope>
    <source>
        <strain evidence="8">Expedition CK06-06</strain>
    </source>
</reference>
<dbReference type="SUPFAM" id="SSF52540">
    <property type="entry name" value="P-loop containing nucleoside triphosphate hydrolases"/>
    <property type="match status" value="1"/>
</dbReference>
<dbReference type="PANTHER" id="PTHR32071">
    <property type="entry name" value="TRANSCRIPTIONAL REGULATORY PROTEIN"/>
    <property type="match status" value="1"/>
</dbReference>
<dbReference type="PROSITE" id="PS50045">
    <property type="entry name" value="SIGMA54_INTERACT_4"/>
    <property type="match status" value="1"/>
</dbReference>
<evidence type="ECO:0000256" key="2">
    <source>
        <dbReference type="ARBA" id="ARBA00022840"/>
    </source>
</evidence>
<dbReference type="PANTHER" id="PTHR32071:SF57">
    <property type="entry name" value="C4-DICARBOXYLATE TRANSPORT TRANSCRIPTIONAL REGULATORY PROTEIN DCTD"/>
    <property type="match status" value="1"/>
</dbReference>
<feature type="non-terminal residue" evidence="8">
    <location>
        <position position="1"/>
    </location>
</feature>
<feature type="non-terminal residue" evidence="8">
    <location>
        <position position="242"/>
    </location>
</feature>
<dbReference type="Gene3D" id="3.40.50.300">
    <property type="entry name" value="P-loop containing nucleotide triphosphate hydrolases"/>
    <property type="match status" value="1"/>
</dbReference>
<dbReference type="SUPFAM" id="SSF46689">
    <property type="entry name" value="Homeodomain-like"/>
    <property type="match status" value="1"/>
</dbReference>
<dbReference type="FunFam" id="1.10.8.60:FF:000014">
    <property type="entry name" value="DNA-binding transcriptional regulator NtrC"/>
    <property type="match status" value="1"/>
</dbReference>
<protein>
    <recommendedName>
        <fullName evidence="7">Sigma-54 factor interaction domain-containing protein</fullName>
    </recommendedName>
</protein>
<dbReference type="CDD" id="cd00009">
    <property type="entry name" value="AAA"/>
    <property type="match status" value="1"/>
</dbReference>
<name>X0X7B2_9ZZZZ</name>
<dbReference type="FunFam" id="3.40.50.300:FF:000006">
    <property type="entry name" value="DNA-binding transcriptional regulator NtrC"/>
    <property type="match status" value="1"/>
</dbReference>
<dbReference type="InterPro" id="IPR025943">
    <property type="entry name" value="Sigma_54_int_dom_ATP-bd_2"/>
</dbReference>
<dbReference type="Pfam" id="PF25601">
    <property type="entry name" value="AAA_lid_14"/>
    <property type="match status" value="1"/>
</dbReference>
<dbReference type="InterPro" id="IPR009057">
    <property type="entry name" value="Homeodomain-like_sf"/>
</dbReference>
<dbReference type="Pfam" id="PF02954">
    <property type="entry name" value="HTH_8"/>
    <property type="match status" value="1"/>
</dbReference>
<proteinExistence type="predicted"/>
<keyword evidence="1" id="KW-0547">Nucleotide-binding</keyword>
<dbReference type="PROSITE" id="PS00688">
    <property type="entry name" value="SIGMA54_INTERACT_3"/>
    <property type="match status" value="1"/>
</dbReference>
<dbReference type="InterPro" id="IPR027417">
    <property type="entry name" value="P-loop_NTPase"/>
</dbReference>
<keyword evidence="3" id="KW-0805">Transcription regulation</keyword>
<dbReference type="Gene3D" id="1.10.8.60">
    <property type="match status" value="1"/>
</dbReference>
<evidence type="ECO:0000256" key="3">
    <source>
        <dbReference type="ARBA" id="ARBA00023015"/>
    </source>
</evidence>
<sequence length="242" mass="27226">HHQSPRSNNTFIATSCAALPESLLESELFGYEKGAFTGAADRKKGKFEAADKGTLFLDEIGEIDTNTQVHLLRALEEKKITRLGSNEEIAVDVRVIAATNQDLRKMVKEKQFREDLYYRLKVVGINVPPLKDRKEDILPLTQHFLKKFAEENGKDMISLSSEVNEFMLNYSWPGNVRELENIIEHGVILAKNNTITMAELPQDIIHPILPEGKSIEAVTRNHIIHVLEETNGNITEAAKILG</sequence>
<dbReference type="GO" id="GO:0006355">
    <property type="term" value="P:regulation of DNA-templated transcription"/>
    <property type="evidence" value="ECO:0007669"/>
    <property type="project" value="InterPro"/>
</dbReference>
<evidence type="ECO:0000256" key="5">
    <source>
        <dbReference type="ARBA" id="ARBA00023159"/>
    </source>
</evidence>
<evidence type="ECO:0000256" key="1">
    <source>
        <dbReference type="ARBA" id="ARBA00022741"/>
    </source>
</evidence>
<keyword evidence="5" id="KW-0010">Activator</keyword>
<dbReference type="PROSITE" id="PS00676">
    <property type="entry name" value="SIGMA54_INTERACT_2"/>
    <property type="match status" value="1"/>
</dbReference>
<comment type="caution">
    <text evidence="8">The sequence shown here is derived from an EMBL/GenBank/DDBJ whole genome shotgun (WGS) entry which is preliminary data.</text>
</comment>
<dbReference type="InterPro" id="IPR025944">
    <property type="entry name" value="Sigma_54_int_dom_CS"/>
</dbReference>
<accession>X0X7B2</accession>
<organism evidence="8">
    <name type="scientific">marine sediment metagenome</name>
    <dbReference type="NCBI Taxonomy" id="412755"/>
    <lineage>
        <taxon>unclassified sequences</taxon>
        <taxon>metagenomes</taxon>
        <taxon>ecological metagenomes</taxon>
    </lineage>
</organism>
<keyword evidence="4" id="KW-0238">DNA-binding</keyword>
<evidence type="ECO:0000256" key="4">
    <source>
        <dbReference type="ARBA" id="ARBA00023125"/>
    </source>
</evidence>
<dbReference type="AlphaFoldDB" id="X0X7B2"/>
<evidence type="ECO:0000313" key="8">
    <source>
        <dbReference type="EMBL" id="GAG39114.1"/>
    </source>
</evidence>